<sequence length="155" mass="17130">MFKKWVALFFLAKLKADKKINTMKYFDTADEAAKEILNLVSPISKDFNIEIGGSIIHDRLGYRYTTPQLGDAVSVNLAYGYDGYHTHPNEYDMFSNKYTAATGGGGDVGWLNHSLNKNVTMYLGSQIGSKVFIGSCTAATCFHHFAGTKANKVLQ</sequence>
<proteinExistence type="predicted"/>
<comment type="caution">
    <text evidence="1">The sequence shown here is derived from an EMBL/GenBank/DDBJ whole genome shotgun (WGS) entry which is preliminary data.</text>
</comment>
<protein>
    <recommendedName>
        <fullName evidence="3">Bacterial toxin 44 domain-containing protein</fullName>
    </recommendedName>
</protein>
<dbReference type="RefSeq" id="WP_188959350.1">
    <property type="nucleotide sequence ID" value="NZ_BMQW01000028.1"/>
</dbReference>
<organism evidence="1 2">
    <name type="scientific">Shewanella ulleungensis</name>
    <dbReference type="NCBI Taxonomy" id="2282699"/>
    <lineage>
        <taxon>Bacteria</taxon>
        <taxon>Pseudomonadati</taxon>
        <taxon>Pseudomonadota</taxon>
        <taxon>Gammaproteobacteria</taxon>
        <taxon>Alteromonadales</taxon>
        <taxon>Shewanellaceae</taxon>
        <taxon>Shewanella</taxon>
    </lineage>
</organism>
<accession>A0ABQ2QZH7</accession>
<name>A0ABQ2QZH7_9GAMM</name>
<evidence type="ECO:0008006" key="3">
    <source>
        <dbReference type="Google" id="ProtNLM"/>
    </source>
</evidence>
<dbReference type="Proteomes" id="UP000654004">
    <property type="component" value="Unassembled WGS sequence"/>
</dbReference>
<reference evidence="2" key="1">
    <citation type="journal article" date="2019" name="Int. J. Syst. Evol. Microbiol.">
        <title>The Global Catalogue of Microorganisms (GCM) 10K type strain sequencing project: providing services to taxonomists for standard genome sequencing and annotation.</title>
        <authorList>
            <consortium name="The Broad Institute Genomics Platform"/>
            <consortium name="The Broad Institute Genome Sequencing Center for Infectious Disease"/>
            <person name="Wu L."/>
            <person name="Ma J."/>
        </authorList>
    </citation>
    <scope>NUCLEOTIDE SEQUENCE [LARGE SCALE GENOMIC DNA]</scope>
    <source>
        <strain evidence="2">JCM 32305</strain>
    </source>
</reference>
<evidence type="ECO:0000313" key="1">
    <source>
        <dbReference type="EMBL" id="GGQ02381.1"/>
    </source>
</evidence>
<evidence type="ECO:0000313" key="2">
    <source>
        <dbReference type="Proteomes" id="UP000654004"/>
    </source>
</evidence>
<gene>
    <name evidence="1" type="ORF">GCM10009410_39550</name>
</gene>
<dbReference type="EMBL" id="BMQW01000028">
    <property type="protein sequence ID" value="GGQ02381.1"/>
    <property type="molecule type" value="Genomic_DNA"/>
</dbReference>
<keyword evidence="2" id="KW-1185">Reference proteome</keyword>